<dbReference type="Pfam" id="PF08282">
    <property type="entry name" value="Hydrolase_3"/>
    <property type="match status" value="1"/>
</dbReference>
<dbReference type="InterPro" id="IPR044492">
    <property type="entry name" value="P_typ_ATPase_HD_dom"/>
</dbReference>
<dbReference type="SUPFAM" id="SSF81660">
    <property type="entry name" value="Metal cation-transporting ATPase, ATP-binding domain N"/>
    <property type="match status" value="1"/>
</dbReference>
<dbReference type="Gene3D" id="3.40.50.1000">
    <property type="entry name" value="HAD superfamily/HAD-like"/>
    <property type="match status" value="1"/>
</dbReference>
<dbReference type="Gene3D" id="3.40.1110.10">
    <property type="entry name" value="Calcium-transporting ATPase, cytoplasmic domain N"/>
    <property type="match status" value="1"/>
</dbReference>
<dbReference type="InterPro" id="IPR001757">
    <property type="entry name" value="P_typ_ATPase"/>
</dbReference>
<dbReference type="EMBL" id="JARKIE010000078">
    <property type="protein sequence ID" value="KAJ7688580.1"/>
    <property type="molecule type" value="Genomic_DNA"/>
</dbReference>
<dbReference type="NCBIfam" id="TIGR01494">
    <property type="entry name" value="ATPase_P-type"/>
    <property type="match status" value="2"/>
</dbReference>
<feature type="transmembrane region" description="Helical" evidence="10">
    <location>
        <begin position="328"/>
        <end position="353"/>
    </location>
</feature>
<evidence type="ECO:0000256" key="3">
    <source>
        <dbReference type="ARBA" id="ARBA00022692"/>
    </source>
</evidence>
<dbReference type="GO" id="GO:0016887">
    <property type="term" value="F:ATP hydrolysis activity"/>
    <property type="evidence" value="ECO:0007669"/>
    <property type="project" value="InterPro"/>
</dbReference>
<evidence type="ECO:0000256" key="5">
    <source>
        <dbReference type="ARBA" id="ARBA00022840"/>
    </source>
</evidence>
<dbReference type="PANTHER" id="PTHR43294">
    <property type="entry name" value="SODIUM/POTASSIUM-TRANSPORTING ATPASE SUBUNIT ALPHA"/>
    <property type="match status" value="1"/>
</dbReference>
<dbReference type="InterPro" id="IPR050510">
    <property type="entry name" value="Cation_transp_ATPase_P-type"/>
</dbReference>
<dbReference type="SMART" id="SM00831">
    <property type="entry name" value="Cation_ATPase_N"/>
    <property type="match status" value="1"/>
</dbReference>
<keyword evidence="5" id="KW-0067">ATP-binding</keyword>
<feature type="transmembrane region" description="Helical" evidence="10">
    <location>
        <begin position="911"/>
        <end position="938"/>
    </location>
</feature>
<dbReference type="InterPro" id="IPR018303">
    <property type="entry name" value="ATPase_P-typ_P_site"/>
</dbReference>
<keyword evidence="13" id="KW-1185">Reference proteome</keyword>
<feature type="transmembrane region" description="Helical" evidence="10">
    <location>
        <begin position="133"/>
        <end position="156"/>
    </location>
</feature>
<protein>
    <recommendedName>
        <fullName evidence="11">Cation-transporting P-type ATPase N-terminal domain-containing protein</fullName>
    </recommendedName>
</protein>
<evidence type="ECO:0000256" key="4">
    <source>
        <dbReference type="ARBA" id="ARBA00022741"/>
    </source>
</evidence>
<dbReference type="GO" id="GO:0005524">
    <property type="term" value="F:ATP binding"/>
    <property type="evidence" value="ECO:0007669"/>
    <property type="project" value="UniProtKB-KW"/>
</dbReference>
<evidence type="ECO:0000256" key="10">
    <source>
        <dbReference type="SAM" id="Phobius"/>
    </source>
</evidence>
<feature type="transmembrane region" description="Helical" evidence="10">
    <location>
        <begin position="1009"/>
        <end position="1030"/>
    </location>
</feature>
<dbReference type="InterPro" id="IPR004014">
    <property type="entry name" value="ATPase_P-typ_cation-transptr_N"/>
</dbReference>
<evidence type="ECO:0000256" key="6">
    <source>
        <dbReference type="ARBA" id="ARBA00022967"/>
    </source>
</evidence>
<dbReference type="SFLD" id="SFLDS00003">
    <property type="entry name" value="Haloacid_Dehalogenase"/>
    <property type="match status" value="1"/>
</dbReference>
<dbReference type="SUPFAM" id="SSF56784">
    <property type="entry name" value="HAD-like"/>
    <property type="match status" value="1"/>
</dbReference>
<dbReference type="Pfam" id="PF00122">
    <property type="entry name" value="E1-E2_ATPase"/>
    <property type="match status" value="1"/>
</dbReference>
<dbReference type="Gene3D" id="1.20.1110.10">
    <property type="entry name" value="Calcium-transporting ATPase, transmembrane domain"/>
    <property type="match status" value="1"/>
</dbReference>
<name>A0AAD7GHR5_MYCRO</name>
<dbReference type="GO" id="GO:0005886">
    <property type="term" value="C:plasma membrane"/>
    <property type="evidence" value="ECO:0007669"/>
    <property type="project" value="UniProtKB-SubCell"/>
</dbReference>
<feature type="transmembrane region" description="Helical" evidence="10">
    <location>
        <begin position="1036"/>
        <end position="1058"/>
    </location>
</feature>
<feature type="transmembrane region" description="Helical" evidence="10">
    <location>
        <begin position="168"/>
        <end position="188"/>
    </location>
</feature>
<comment type="subcellular location">
    <subcellularLocation>
        <location evidence="1">Cell membrane</location>
        <topology evidence="1">Multi-pass membrane protein</topology>
    </subcellularLocation>
</comment>
<dbReference type="SUPFAM" id="SSF81665">
    <property type="entry name" value="Calcium ATPase, transmembrane domain M"/>
    <property type="match status" value="1"/>
</dbReference>
<dbReference type="InterPro" id="IPR023299">
    <property type="entry name" value="ATPase_P-typ_cyto_dom_N"/>
</dbReference>
<comment type="caution">
    <text evidence="12">The sequence shown here is derived from an EMBL/GenBank/DDBJ whole genome shotgun (WGS) entry which is preliminary data.</text>
</comment>
<dbReference type="InterPro" id="IPR006068">
    <property type="entry name" value="ATPase_P-typ_cation-transptr_C"/>
</dbReference>
<evidence type="ECO:0000256" key="8">
    <source>
        <dbReference type="ARBA" id="ARBA00023136"/>
    </source>
</evidence>
<gene>
    <name evidence="12" type="ORF">B0H17DRAFT_1202858</name>
</gene>
<dbReference type="GO" id="GO:1990573">
    <property type="term" value="P:potassium ion import across plasma membrane"/>
    <property type="evidence" value="ECO:0007669"/>
    <property type="project" value="TreeGrafter"/>
</dbReference>
<keyword evidence="3 10" id="KW-0812">Transmembrane</keyword>
<dbReference type="Pfam" id="PF00689">
    <property type="entry name" value="Cation_ATPase_C"/>
    <property type="match status" value="1"/>
</dbReference>
<organism evidence="12 13">
    <name type="scientific">Mycena rosella</name>
    <name type="common">Pink bonnet</name>
    <name type="synonym">Agaricus rosellus</name>
    <dbReference type="NCBI Taxonomy" id="1033263"/>
    <lineage>
        <taxon>Eukaryota</taxon>
        <taxon>Fungi</taxon>
        <taxon>Dikarya</taxon>
        <taxon>Basidiomycota</taxon>
        <taxon>Agaricomycotina</taxon>
        <taxon>Agaricomycetes</taxon>
        <taxon>Agaricomycetidae</taxon>
        <taxon>Agaricales</taxon>
        <taxon>Marasmiineae</taxon>
        <taxon>Mycenaceae</taxon>
        <taxon>Mycena</taxon>
    </lineage>
</organism>
<dbReference type="Pfam" id="PF00690">
    <property type="entry name" value="Cation_ATPase_N"/>
    <property type="match status" value="1"/>
</dbReference>
<dbReference type="AlphaFoldDB" id="A0AAD7GHR5"/>
<dbReference type="SUPFAM" id="SSF81653">
    <property type="entry name" value="Calcium ATPase, transduction domain A"/>
    <property type="match status" value="1"/>
</dbReference>
<dbReference type="InterPro" id="IPR023298">
    <property type="entry name" value="ATPase_P-typ_TM_dom_sf"/>
</dbReference>
<dbReference type="InterPro" id="IPR059000">
    <property type="entry name" value="ATPase_P-type_domA"/>
</dbReference>
<dbReference type="Gene3D" id="2.70.150.10">
    <property type="entry name" value="Calcium-transporting ATPase, cytoplasmic transduction domain A"/>
    <property type="match status" value="1"/>
</dbReference>
<dbReference type="Proteomes" id="UP001221757">
    <property type="component" value="Unassembled WGS sequence"/>
</dbReference>
<dbReference type="SFLD" id="SFLDF00027">
    <property type="entry name" value="p-type_atpase"/>
    <property type="match status" value="1"/>
</dbReference>
<keyword evidence="6" id="KW-1278">Translocase</keyword>
<feature type="domain" description="Cation-transporting P-type ATPase N-terminal" evidence="11">
    <location>
        <begin position="84"/>
        <end position="157"/>
    </location>
</feature>
<dbReference type="InterPro" id="IPR023214">
    <property type="entry name" value="HAD_sf"/>
</dbReference>
<evidence type="ECO:0000256" key="9">
    <source>
        <dbReference type="SAM" id="MobiDB-lite"/>
    </source>
</evidence>
<accession>A0AAD7GHR5</accession>
<dbReference type="PRINTS" id="PR00119">
    <property type="entry name" value="CATATPASE"/>
</dbReference>
<keyword evidence="8 10" id="KW-0472">Membrane</keyword>
<dbReference type="Pfam" id="PF13246">
    <property type="entry name" value="Cation_ATPase"/>
    <property type="match status" value="1"/>
</dbReference>
<feature type="region of interest" description="Disordered" evidence="9">
    <location>
        <begin position="1"/>
        <end position="45"/>
    </location>
</feature>
<dbReference type="InterPro" id="IPR036412">
    <property type="entry name" value="HAD-like_sf"/>
</dbReference>
<feature type="transmembrane region" description="Helical" evidence="10">
    <location>
        <begin position="373"/>
        <end position="394"/>
    </location>
</feature>
<evidence type="ECO:0000256" key="7">
    <source>
        <dbReference type="ARBA" id="ARBA00022989"/>
    </source>
</evidence>
<evidence type="ECO:0000256" key="2">
    <source>
        <dbReference type="ARBA" id="ARBA00022475"/>
    </source>
</evidence>
<keyword evidence="2" id="KW-1003">Cell membrane</keyword>
<dbReference type="PANTHER" id="PTHR43294:SF21">
    <property type="entry name" value="CATION TRANSPORTING ATPASE"/>
    <property type="match status" value="1"/>
</dbReference>
<dbReference type="InterPro" id="IPR008250">
    <property type="entry name" value="ATPase_P-typ_transduc_dom_A_sf"/>
</dbReference>
<evidence type="ECO:0000259" key="11">
    <source>
        <dbReference type="SMART" id="SM00831"/>
    </source>
</evidence>
<keyword evidence="4" id="KW-0547">Nucleotide-binding</keyword>
<dbReference type="GO" id="GO:0006883">
    <property type="term" value="P:intracellular sodium ion homeostasis"/>
    <property type="evidence" value="ECO:0007669"/>
    <property type="project" value="TreeGrafter"/>
</dbReference>
<evidence type="ECO:0000313" key="13">
    <source>
        <dbReference type="Proteomes" id="UP001221757"/>
    </source>
</evidence>
<dbReference type="PROSITE" id="PS00154">
    <property type="entry name" value="ATPASE_E1_E2"/>
    <property type="match status" value="1"/>
</dbReference>
<dbReference type="GO" id="GO:0030007">
    <property type="term" value="P:intracellular potassium ion homeostasis"/>
    <property type="evidence" value="ECO:0007669"/>
    <property type="project" value="TreeGrafter"/>
</dbReference>
<feature type="transmembrane region" description="Helical" evidence="10">
    <location>
        <begin position="971"/>
        <end position="988"/>
    </location>
</feature>
<dbReference type="GO" id="GO:0036376">
    <property type="term" value="P:sodium ion export across plasma membrane"/>
    <property type="evidence" value="ECO:0007669"/>
    <property type="project" value="TreeGrafter"/>
</dbReference>
<evidence type="ECO:0000256" key="1">
    <source>
        <dbReference type="ARBA" id="ARBA00004651"/>
    </source>
</evidence>
<reference evidence="12" key="1">
    <citation type="submission" date="2023-03" db="EMBL/GenBank/DDBJ databases">
        <title>Massive genome expansion in bonnet fungi (Mycena s.s.) driven by repeated elements and novel gene families across ecological guilds.</title>
        <authorList>
            <consortium name="Lawrence Berkeley National Laboratory"/>
            <person name="Harder C.B."/>
            <person name="Miyauchi S."/>
            <person name="Viragh M."/>
            <person name="Kuo A."/>
            <person name="Thoen E."/>
            <person name="Andreopoulos B."/>
            <person name="Lu D."/>
            <person name="Skrede I."/>
            <person name="Drula E."/>
            <person name="Henrissat B."/>
            <person name="Morin E."/>
            <person name="Kohler A."/>
            <person name="Barry K."/>
            <person name="LaButti K."/>
            <person name="Morin E."/>
            <person name="Salamov A."/>
            <person name="Lipzen A."/>
            <person name="Mereny Z."/>
            <person name="Hegedus B."/>
            <person name="Baldrian P."/>
            <person name="Stursova M."/>
            <person name="Weitz H."/>
            <person name="Taylor A."/>
            <person name="Grigoriev I.V."/>
            <person name="Nagy L.G."/>
            <person name="Martin F."/>
            <person name="Kauserud H."/>
        </authorList>
    </citation>
    <scope>NUCLEOTIDE SEQUENCE</scope>
    <source>
        <strain evidence="12">CBHHK067</strain>
    </source>
</reference>
<dbReference type="FunFam" id="3.40.50.1000:FF:000083">
    <property type="entry name" value="Sodium/potassium-transporting ATPase subunit alpha"/>
    <property type="match status" value="1"/>
</dbReference>
<dbReference type="SFLD" id="SFLDG00002">
    <property type="entry name" value="C1.7:_P-type_atpase_like"/>
    <property type="match status" value="1"/>
</dbReference>
<evidence type="ECO:0000313" key="12">
    <source>
        <dbReference type="EMBL" id="KAJ7688580.1"/>
    </source>
</evidence>
<sequence>MDPTDLEASRASSFTTVLPPDTGNAVGAALGRRPHRVPSFGSTRVDPRSKIPGDFLTLSVHVTETQEGAVAKSKGNAKDLSDITWHTLPVAEMCTRLGVSEERGLDAAIAARRLAKNGKNVISRPPSNLAKKIFFYIFGGFGSLLFVASIVCFIAWRPLGDPNPFVPNLALAIVLLVVIVIQAVFNAWQDYSTSHVMASIAGLLPTEILVTRDGEKFKLPAADLVSGDIVSITLGSKVPADLRLLEVSSDLRFDRSILTGESNDIAATVDCTDKNFMESRNIALQGTLCTSGSGVGIAVGLGDGTVFGRIAKQASSERPVRTTLDVEILRFVLIIGGLALTVAVLIVILWAAWLRRDFPGFISVPGLLIDCVSVAVAFIPEGLPVCVTLSLTVIARAMRSNSILCKSLATVESLGAVNFIASDKTGTLTQNKMTVVNAAVGLKGYAAAEARVLATSGGVLRELTALAGLCNDAAFEASKIEEAPEHRKVNGDATDTGLLRFSESVLRTDYLRAAWAQAGKISFNSKNKFAVKLLTRAPGYPFDADALFKSVGDGEYLLAVKGAPDVLIRRCSSYVDPQGVERPLDATVLAGMSATQEDYAARGQRVLLLAKKVLTSELPKEHADASSLEDHLLAVNFDLTVVGLLALVDPPRPETAETVRVCRRAGIRFAMVTGDFSLTAAAIARQVGIITIPEKAIQHLADLPLDTPLSEIPDFDDDKAEDAVLTSLVLSGPEMMTMTESQWKQVLTFDEIVFARTSPQQKLQIVRAFQGGGCTVAVTGDGVNDAPALKQADVGVAMAGGSEVAMEAADLVLLSDNFSTMITGIKYGRLCFENLRKSILYLLPAGDFSELIPVLLNVLAGVPQALSSIQMIIICVATDVLPALSLVYEGPEADLLLRKPRNRKTDRLADIRLLGHAYLFIGLLETLTSMTAAFYFGFQRNGVPFSALWRKYGGSDVDPALLAELTNKAQSLYFFNLVIMQWFNLLSTRTRRLSLFQQNPLGSSLTRNVYLFPAMLAALALACFFCYVPAFQKVFLTRGISAEFFFLPMTYGAGLLFLDETRKWWNRTHPKSWLARIACTYEFARTSTAAPRRLNDIALAPPDLSAMARKAAAAAKGSSGGKATSKTSVLSPAQQLQMAAAIGHYRELQAARRLVGGGDGGERGGGAVGEVEELHTPGSCGAVLHADEDCRISRRL</sequence>
<dbReference type="PRINTS" id="PR00121">
    <property type="entry name" value="NAKATPASE"/>
</dbReference>
<dbReference type="GO" id="GO:1902600">
    <property type="term" value="P:proton transmembrane transport"/>
    <property type="evidence" value="ECO:0007669"/>
    <property type="project" value="TreeGrafter"/>
</dbReference>
<keyword evidence="7 10" id="KW-1133">Transmembrane helix</keyword>
<proteinExistence type="predicted"/>
<dbReference type="GO" id="GO:0005391">
    <property type="term" value="F:P-type sodium:potassium-exchanging transporter activity"/>
    <property type="evidence" value="ECO:0007669"/>
    <property type="project" value="TreeGrafter"/>
</dbReference>